<dbReference type="RefSeq" id="WP_179813294.1">
    <property type="nucleotide sequence ID" value="NZ_JACBZD010000001.1"/>
</dbReference>
<accession>A0A852ZSD1</accession>
<name>A0A852ZSD1_9ACTN</name>
<proteinExistence type="predicted"/>
<gene>
    <name evidence="1" type="ORF">FHU37_001340</name>
</gene>
<sequence length="82" mass="8180">MSVRVIVTLESGADWTAVAEGLRRAGALEVLPPREALPGVLVALFPEGSGAGAVAAARGVAGVADAEPDAWRFTQGPESGGP</sequence>
<evidence type="ECO:0000313" key="2">
    <source>
        <dbReference type="Proteomes" id="UP000567795"/>
    </source>
</evidence>
<comment type="caution">
    <text evidence="1">The sequence shown here is derived from an EMBL/GenBank/DDBJ whole genome shotgun (WGS) entry which is preliminary data.</text>
</comment>
<keyword evidence="2" id="KW-1185">Reference proteome</keyword>
<protein>
    <submittedName>
        <fullName evidence="1">Uncharacterized protein</fullName>
    </submittedName>
</protein>
<evidence type="ECO:0000313" key="1">
    <source>
        <dbReference type="EMBL" id="NYI04397.1"/>
    </source>
</evidence>
<dbReference type="EMBL" id="JACBZD010000001">
    <property type="protein sequence ID" value="NYI04397.1"/>
    <property type="molecule type" value="Genomic_DNA"/>
</dbReference>
<dbReference type="Proteomes" id="UP000567795">
    <property type="component" value="Unassembled WGS sequence"/>
</dbReference>
<dbReference type="AlphaFoldDB" id="A0A852ZSD1"/>
<organism evidence="1 2">
    <name type="scientific">Allostreptomyces psammosilenae</name>
    <dbReference type="NCBI Taxonomy" id="1892865"/>
    <lineage>
        <taxon>Bacteria</taxon>
        <taxon>Bacillati</taxon>
        <taxon>Actinomycetota</taxon>
        <taxon>Actinomycetes</taxon>
        <taxon>Kitasatosporales</taxon>
        <taxon>Streptomycetaceae</taxon>
        <taxon>Allostreptomyces</taxon>
    </lineage>
</organism>
<reference evidence="1 2" key="1">
    <citation type="submission" date="2020-07" db="EMBL/GenBank/DDBJ databases">
        <title>Sequencing the genomes of 1000 actinobacteria strains.</title>
        <authorList>
            <person name="Klenk H.-P."/>
        </authorList>
    </citation>
    <scope>NUCLEOTIDE SEQUENCE [LARGE SCALE GENOMIC DNA]</scope>
    <source>
        <strain evidence="1 2">DSM 42178</strain>
    </source>
</reference>